<dbReference type="Gene3D" id="3.10.20.30">
    <property type="match status" value="1"/>
</dbReference>
<dbReference type="PANTHER" id="PTHR44379">
    <property type="entry name" value="OXIDOREDUCTASE WITH IRON-SULFUR SUBUNIT"/>
    <property type="match status" value="1"/>
</dbReference>
<keyword evidence="4" id="KW-0408">Iron</keyword>
<dbReference type="SUPFAM" id="SSF54292">
    <property type="entry name" value="2Fe-2S ferredoxin-like"/>
    <property type="match status" value="1"/>
</dbReference>
<dbReference type="InterPro" id="IPR001041">
    <property type="entry name" value="2Fe-2S_ferredoxin-type"/>
</dbReference>
<dbReference type="PROSITE" id="PS51085">
    <property type="entry name" value="2FE2S_FER_2"/>
    <property type="match status" value="1"/>
</dbReference>
<dbReference type="Proteomes" id="UP001623232">
    <property type="component" value="Chromosome"/>
</dbReference>
<evidence type="ECO:0000259" key="6">
    <source>
        <dbReference type="PROSITE" id="PS51085"/>
    </source>
</evidence>
<feature type="domain" description="2Fe-2S ferredoxin-type" evidence="6">
    <location>
        <begin position="1"/>
        <end position="76"/>
    </location>
</feature>
<dbReference type="CDD" id="cd00207">
    <property type="entry name" value="fer2"/>
    <property type="match status" value="1"/>
</dbReference>
<dbReference type="PANTHER" id="PTHR44379:SF2">
    <property type="entry name" value="BLR6218 PROTEIN"/>
    <property type="match status" value="1"/>
</dbReference>
<evidence type="ECO:0000256" key="5">
    <source>
        <dbReference type="ARBA" id="ARBA00023014"/>
    </source>
</evidence>
<keyword evidence="1" id="KW-0001">2Fe-2S</keyword>
<accession>A0ABZ2XP52</accession>
<dbReference type="InterPro" id="IPR002888">
    <property type="entry name" value="2Fe-2S-bd"/>
</dbReference>
<dbReference type="Pfam" id="PF01799">
    <property type="entry name" value="Fer2_2"/>
    <property type="match status" value="1"/>
</dbReference>
<keyword evidence="2" id="KW-0479">Metal-binding</keyword>
<dbReference type="SUPFAM" id="SSF47741">
    <property type="entry name" value="CO dehydrogenase ISP C-domain like"/>
    <property type="match status" value="1"/>
</dbReference>
<dbReference type="PROSITE" id="PS00197">
    <property type="entry name" value="2FE2S_FER_1"/>
    <property type="match status" value="1"/>
</dbReference>
<reference evidence="7 8" key="1">
    <citation type="submission" date="2023-04" db="EMBL/GenBank/DDBJ databases">
        <title>Complete genome sequence of Alisedimentitalea scapharcae.</title>
        <authorList>
            <person name="Rong J.-C."/>
            <person name="Yi M.-L."/>
            <person name="Zhao Q."/>
        </authorList>
    </citation>
    <scope>NUCLEOTIDE SEQUENCE [LARGE SCALE GENOMIC DNA]</scope>
    <source>
        <strain evidence="7 8">KCTC 42119</strain>
    </source>
</reference>
<dbReference type="InterPro" id="IPR006058">
    <property type="entry name" value="2Fe2S_fd_BS"/>
</dbReference>
<dbReference type="Pfam" id="PF00111">
    <property type="entry name" value="Fer2"/>
    <property type="match status" value="1"/>
</dbReference>
<evidence type="ECO:0000256" key="2">
    <source>
        <dbReference type="ARBA" id="ARBA00022723"/>
    </source>
</evidence>
<proteinExistence type="predicted"/>
<name>A0ABZ2XP52_9RHOB</name>
<evidence type="ECO:0000256" key="4">
    <source>
        <dbReference type="ARBA" id="ARBA00023004"/>
    </source>
</evidence>
<keyword evidence="8" id="KW-1185">Reference proteome</keyword>
<keyword evidence="5" id="KW-0411">Iron-sulfur</keyword>
<dbReference type="EMBL" id="CP123584">
    <property type="protein sequence ID" value="WZK87856.1"/>
    <property type="molecule type" value="Genomic_DNA"/>
</dbReference>
<protein>
    <submittedName>
        <fullName evidence="7">(2Fe-2S)-binding protein</fullName>
    </submittedName>
</protein>
<evidence type="ECO:0000313" key="7">
    <source>
        <dbReference type="EMBL" id="WZK87856.1"/>
    </source>
</evidence>
<dbReference type="RefSeq" id="WP_406645182.1">
    <property type="nucleotide sequence ID" value="NZ_CP123584.1"/>
</dbReference>
<sequence>MRSNLTINGRPHTVDLPDDVPLLWVLRDEVGLTGTKFGCGVAACGACTVHIDGVAVRSCQVALGDVDGDITTIEGVGTPDALATIQASWVKHQVAQCGYCQSGQIMQAASLLADNPTPSDADIDDAMQGNLCRCGTYPRIRAAIHDAAKQIQEA</sequence>
<organism evidence="7 8">
    <name type="scientific">Aliisedimentitalea scapharcae</name>
    <dbReference type="NCBI Taxonomy" id="1524259"/>
    <lineage>
        <taxon>Bacteria</taxon>
        <taxon>Pseudomonadati</taxon>
        <taxon>Pseudomonadota</taxon>
        <taxon>Alphaproteobacteria</taxon>
        <taxon>Rhodobacterales</taxon>
        <taxon>Roseobacteraceae</taxon>
        <taxon>Aliisedimentitalea</taxon>
    </lineage>
</organism>
<keyword evidence="3" id="KW-0560">Oxidoreductase</keyword>
<dbReference type="InterPro" id="IPR036010">
    <property type="entry name" value="2Fe-2S_ferredoxin-like_sf"/>
</dbReference>
<gene>
    <name evidence="7" type="ORF">QEZ52_14735</name>
</gene>
<evidence type="ECO:0000256" key="1">
    <source>
        <dbReference type="ARBA" id="ARBA00022714"/>
    </source>
</evidence>
<dbReference type="InterPro" id="IPR012675">
    <property type="entry name" value="Beta-grasp_dom_sf"/>
</dbReference>
<dbReference type="InterPro" id="IPR036884">
    <property type="entry name" value="2Fe-2S-bd_dom_sf"/>
</dbReference>
<dbReference type="InterPro" id="IPR051452">
    <property type="entry name" value="Diverse_Oxidoreductases"/>
</dbReference>
<evidence type="ECO:0000256" key="3">
    <source>
        <dbReference type="ARBA" id="ARBA00023002"/>
    </source>
</evidence>
<evidence type="ECO:0000313" key="8">
    <source>
        <dbReference type="Proteomes" id="UP001623232"/>
    </source>
</evidence>
<dbReference type="Gene3D" id="1.10.150.120">
    <property type="entry name" value="[2Fe-2S]-binding domain"/>
    <property type="match status" value="1"/>
</dbReference>